<proteinExistence type="predicted"/>
<organism evidence="2">
    <name type="scientific">Polytomella parva</name>
    <dbReference type="NCBI Taxonomy" id="51329"/>
    <lineage>
        <taxon>Eukaryota</taxon>
        <taxon>Viridiplantae</taxon>
        <taxon>Chlorophyta</taxon>
        <taxon>core chlorophytes</taxon>
        <taxon>Chlorophyceae</taxon>
        <taxon>CS clade</taxon>
        <taxon>Chlamydomonadales</taxon>
        <taxon>Chlamydomonadaceae</taxon>
        <taxon>Polytomella</taxon>
    </lineage>
</organism>
<reference evidence="2" key="1">
    <citation type="submission" date="2021-01" db="EMBL/GenBank/DDBJ databases">
        <authorList>
            <person name="Corre E."/>
            <person name="Pelletier E."/>
            <person name="Niang G."/>
            <person name="Scheremetjew M."/>
            <person name="Finn R."/>
            <person name="Kale V."/>
            <person name="Holt S."/>
            <person name="Cochrane G."/>
            <person name="Meng A."/>
            <person name="Brown T."/>
            <person name="Cohen L."/>
        </authorList>
    </citation>
    <scope>NUCLEOTIDE SEQUENCE</scope>
    <source>
        <strain evidence="2">SAG 63-3</strain>
    </source>
</reference>
<sequence length="111" mass="12675">MTIHSMTTAFIITTAFNTTFLYPLHKLFLLITLIVSLNSFSPPSLCLLICSKHHIKVQSRNDLEDISEMSYDPEIEFEMGREIELESEAMSVVCGFKSAFNLSSLQMQMLY</sequence>
<keyword evidence="1" id="KW-1133">Transmembrane helix</keyword>
<name>A0A7S0UMW2_9CHLO</name>
<feature type="transmembrane region" description="Helical" evidence="1">
    <location>
        <begin position="27"/>
        <end position="50"/>
    </location>
</feature>
<gene>
    <name evidence="2" type="ORF">PPAR00522_LOCUS784</name>
</gene>
<evidence type="ECO:0000313" key="2">
    <source>
        <dbReference type="EMBL" id="CAD8764400.1"/>
    </source>
</evidence>
<keyword evidence="1" id="KW-0472">Membrane</keyword>
<keyword evidence="1" id="KW-0812">Transmembrane</keyword>
<accession>A0A7S0UMW2</accession>
<dbReference type="EMBL" id="HBFM01001406">
    <property type="protein sequence ID" value="CAD8764400.1"/>
    <property type="molecule type" value="Transcribed_RNA"/>
</dbReference>
<dbReference type="AlphaFoldDB" id="A0A7S0UMW2"/>
<protein>
    <submittedName>
        <fullName evidence="2">Uncharacterized protein</fullName>
    </submittedName>
</protein>
<evidence type="ECO:0000256" key="1">
    <source>
        <dbReference type="SAM" id="Phobius"/>
    </source>
</evidence>